<organism evidence="2 3">
    <name type="scientific">Methylocapsa palsarum</name>
    <dbReference type="NCBI Taxonomy" id="1612308"/>
    <lineage>
        <taxon>Bacteria</taxon>
        <taxon>Pseudomonadati</taxon>
        <taxon>Pseudomonadota</taxon>
        <taxon>Alphaproteobacteria</taxon>
        <taxon>Hyphomicrobiales</taxon>
        <taxon>Beijerinckiaceae</taxon>
        <taxon>Methylocapsa</taxon>
    </lineage>
</organism>
<accession>A0A1I4C155</accession>
<evidence type="ECO:0000313" key="2">
    <source>
        <dbReference type="EMBL" id="SFK73881.1"/>
    </source>
</evidence>
<evidence type="ECO:0000313" key="3">
    <source>
        <dbReference type="Proteomes" id="UP000198755"/>
    </source>
</evidence>
<protein>
    <submittedName>
        <fullName evidence="2">Uncharacterized protein</fullName>
    </submittedName>
</protein>
<dbReference type="EMBL" id="FOSN01000017">
    <property type="protein sequence ID" value="SFK73881.1"/>
    <property type="molecule type" value="Genomic_DNA"/>
</dbReference>
<keyword evidence="3" id="KW-1185">Reference proteome</keyword>
<proteinExistence type="predicted"/>
<feature type="transmembrane region" description="Helical" evidence="1">
    <location>
        <begin position="15"/>
        <end position="35"/>
    </location>
</feature>
<sequence length="37" mass="3972">MGAILDVVEYLKTPFGAIAAIGGLAALFFFGRWVLQD</sequence>
<keyword evidence="1" id="KW-0812">Transmembrane</keyword>
<dbReference type="Proteomes" id="UP000198755">
    <property type="component" value="Unassembled WGS sequence"/>
</dbReference>
<dbReference type="AlphaFoldDB" id="A0A1I4C155"/>
<gene>
    <name evidence="2" type="ORF">SAMN05444581_11745</name>
</gene>
<name>A0A1I4C155_9HYPH</name>
<evidence type="ECO:0000256" key="1">
    <source>
        <dbReference type="SAM" id="Phobius"/>
    </source>
</evidence>
<keyword evidence="1" id="KW-1133">Transmembrane helix</keyword>
<keyword evidence="1" id="KW-0472">Membrane</keyword>
<reference evidence="2 3" key="1">
    <citation type="submission" date="2016-10" db="EMBL/GenBank/DDBJ databases">
        <authorList>
            <person name="de Groot N.N."/>
        </authorList>
    </citation>
    <scope>NUCLEOTIDE SEQUENCE [LARGE SCALE GENOMIC DNA]</scope>
    <source>
        <strain evidence="2 3">NE2</strain>
    </source>
</reference>